<dbReference type="InterPro" id="IPR021958">
    <property type="entry name" value="DUF3575"/>
</dbReference>
<dbReference type="STRING" id="551459.SAMN05421796_106172"/>
<sequence length="217" mass="24546">MKNTVIAIVTLFTIAGAKAQQNEVTATETISPIDNSEKGIRLKANSLFLPIGIVNVAGEFQVDKKITIQGDVFISPWKSFSGHELQYYSASVEGRYYFKQAFNGFYLGANIAASQFTLQKWNYWNDDIYINEKKESFIKSDLYQKGHSILLGITAGYQFRLSDKWSMDIYGTVGSSQDFYKGYERGTGKRYEDATGYNKSSEILPYRGGVMIAYKIR</sequence>
<dbReference type="Proteomes" id="UP000186246">
    <property type="component" value="Unassembled WGS sequence"/>
</dbReference>
<dbReference type="EMBL" id="FTOJ01000006">
    <property type="protein sequence ID" value="SIS92910.1"/>
    <property type="molecule type" value="Genomic_DNA"/>
</dbReference>
<proteinExistence type="predicted"/>
<evidence type="ECO:0008006" key="3">
    <source>
        <dbReference type="Google" id="ProtNLM"/>
    </source>
</evidence>
<dbReference type="AlphaFoldDB" id="A0A1N7N3K2"/>
<dbReference type="RefSeq" id="WP_228417199.1">
    <property type="nucleotide sequence ID" value="NZ_FTOJ01000006.1"/>
</dbReference>
<evidence type="ECO:0000313" key="1">
    <source>
        <dbReference type="EMBL" id="SIS92910.1"/>
    </source>
</evidence>
<dbReference type="Pfam" id="PF12099">
    <property type="entry name" value="DUF3575"/>
    <property type="match status" value="1"/>
</dbReference>
<reference evidence="2" key="1">
    <citation type="submission" date="2017-01" db="EMBL/GenBank/DDBJ databases">
        <authorList>
            <person name="Varghese N."/>
            <person name="Submissions S."/>
        </authorList>
    </citation>
    <scope>NUCLEOTIDE SEQUENCE [LARGE SCALE GENOMIC DNA]</scope>
    <source>
        <strain evidence="2">DSM 21068</strain>
    </source>
</reference>
<accession>A0A1N7N3K2</accession>
<protein>
    <recommendedName>
        <fullName evidence="3">DUF3575 domain-containing protein</fullName>
    </recommendedName>
</protein>
<name>A0A1N7N3K2_9FLAO</name>
<gene>
    <name evidence="1" type="ORF">SAMN05421796_106172</name>
</gene>
<organism evidence="1 2">
    <name type="scientific">Chryseobacterium piscicola</name>
    <dbReference type="NCBI Taxonomy" id="551459"/>
    <lineage>
        <taxon>Bacteria</taxon>
        <taxon>Pseudomonadati</taxon>
        <taxon>Bacteroidota</taxon>
        <taxon>Flavobacteriia</taxon>
        <taxon>Flavobacteriales</taxon>
        <taxon>Weeksellaceae</taxon>
        <taxon>Chryseobacterium group</taxon>
        <taxon>Chryseobacterium</taxon>
    </lineage>
</organism>
<evidence type="ECO:0000313" key="2">
    <source>
        <dbReference type="Proteomes" id="UP000186246"/>
    </source>
</evidence>